<dbReference type="SUPFAM" id="SSF49785">
    <property type="entry name" value="Galactose-binding domain-like"/>
    <property type="match status" value="1"/>
</dbReference>
<dbReference type="GO" id="GO:0005975">
    <property type="term" value="P:carbohydrate metabolic process"/>
    <property type="evidence" value="ECO:0007669"/>
    <property type="project" value="InterPro"/>
</dbReference>
<accession>A0A6G9AM37</accession>
<dbReference type="InterPro" id="IPR039329">
    <property type="entry name" value="SIAE"/>
</dbReference>
<dbReference type="Proteomes" id="UP000501802">
    <property type="component" value="Chromosome"/>
</dbReference>
<dbReference type="Pfam" id="PF03629">
    <property type="entry name" value="SASA"/>
    <property type="match status" value="2"/>
</dbReference>
<dbReference type="GO" id="GO:0004553">
    <property type="term" value="F:hydrolase activity, hydrolyzing O-glycosyl compounds"/>
    <property type="evidence" value="ECO:0007669"/>
    <property type="project" value="InterPro"/>
</dbReference>
<keyword evidence="1" id="KW-0378">Hydrolase</keyword>
<feature type="chain" id="PRO_5026098617" evidence="2">
    <location>
        <begin position="22"/>
        <end position="659"/>
    </location>
</feature>
<name>A0A6G9AM37_9BACT</name>
<keyword evidence="5" id="KW-1185">Reference proteome</keyword>
<evidence type="ECO:0000256" key="1">
    <source>
        <dbReference type="ARBA" id="ARBA00022801"/>
    </source>
</evidence>
<keyword evidence="2" id="KW-0732">Signal</keyword>
<dbReference type="GO" id="GO:0001681">
    <property type="term" value="F:sialate O-acetylesterase activity"/>
    <property type="evidence" value="ECO:0007669"/>
    <property type="project" value="InterPro"/>
</dbReference>
<protein>
    <submittedName>
        <fullName evidence="4">Sialate O-acetylesterase</fullName>
    </submittedName>
</protein>
<proteinExistence type="predicted"/>
<sequence>MKGFKWSALLLSLMAIQTALADVRVSNVFGSHMVLQRRKPVPVWGWADPGEKVTVSFNSQTKAIKAGKDGKWTISLDPMEAGGPYQMTVAGKKNSVSFDDVLLGEVWVCSGQSNMEWQLQSAVNGKEEVKAANYPNIRHLMVKKAISLTPKDDIEGTWTVCSPQTASIYTAVGYYFARQLQKQLNVPIGLINTTWGGTHSETWTSRDALSQTDEFRTVASKLPASYEEVIQAGKERTRLLMEKQQGGLPTAAEERTWSDPALNTDHWKSMGMPGDWEWGGLPTLDGVVWFRREVVIPDDATLKKMTLRFGSVDDKDSTFVNGQLVGSSKGLLPRAYAIPDGLLKPGRNIIAVRVVDEAGAGGLAGKPEDVKLSGENLDIPLAGQWKYRVATVFPSSFNPGPNTYATQLFNAMLNPLIPYAIEGAIWYQGESNAGRAYQYRKAFPLMIQDWRKRWGRDFPFLFVQLASFNSANGDSKHGSSWAELREAQTLTLQLPNTGMAVTSDIGESKDIHPKNKLDVGNRLAAEAMRVAYAGTAKGETALGDASRGPMFGSMRVDGNRAIVTFQNVGTGLMVKDRYGYLKGFEVAGADQKFYYAKAEIQANTVVVHADSVSNPVAVRYGWADDNGDVNLYNKESFPAVPFRTDSWKGITEATKFGDQ</sequence>
<evidence type="ECO:0000313" key="5">
    <source>
        <dbReference type="Proteomes" id="UP000501802"/>
    </source>
</evidence>
<dbReference type="SUPFAM" id="SSF52266">
    <property type="entry name" value="SGNH hydrolase"/>
    <property type="match status" value="1"/>
</dbReference>
<evidence type="ECO:0000259" key="3">
    <source>
        <dbReference type="Pfam" id="PF03629"/>
    </source>
</evidence>
<feature type="domain" description="Sialate O-acetylesterase" evidence="3">
    <location>
        <begin position="417"/>
        <end position="527"/>
    </location>
</feature>
<dbReference type="InterPro" id="IPR008979">
    <property type="entry name" value="Galactose-bd-like_sf"/>
</dbReference>
<dbReference type="InterPro" id="IPR036514">
    <property type="entry name" value="SGNH_hydro_sf"/>
</dbReference>
<dbReference type="Gene3D" id="3.40.50.1110">
    <property type="entry name" value="SGNH hydrolase"/>
    <property type="match status" value="2"/>
</dbReference>
<dbReference type="EMBL" id="CP050063">
    <property type="protein sequence ID" value="QIP13470.1"/>
    <property type="molecule type" value="Genomic_DNA"/>
</dbReference>
<gene>
    <name evidence="4" type="ORF">G8759_12940</name>
</gene>
<dbReference type="PANTHER" id="PTHR22901:SF0">
    <property type="entry name" value="SIALATE O-ACETYLESTERASE"/>
    <property type="match status" value="1"/>
</dbReference>
<evidence type="ECO:0000256" key="2">
    <source>
        <dbReference type="SAM" id="SignalP"/>
    </source>
</evidence>
<feature type="signal peptide" evidence="2">
    <location>
        <begin position="1"/>
        <end position="21"/>
    </location>
</feature>
<organism evidence="4 5">
    <name type="scientific">Spirosoma aureum</name>
    <dbReference type="NCBI Taxonomy" id="2692134"/>
    <lineage>
        <taxon>Bacteria</taxon>
        <taxon>Pseudomonadati</taxon>
        <taxon>Bacteroidota</taxon>
        <taxon>Cytophagia</taxon>
        <taxon>Cytophagales</taxon>
        <taxon>Cytophagaceae</taxon>
        <taxon>Spirosoma</taxon>
    </lineage>
</organism>
<dbReference type="RefSeq" id="WP_167208568.1">
    <property type="nucleotide sequence ID" value="NZ_CP050063.1"/>
</dbReference>
<evidence type="ECO:0000313" key="4">
    <source>
        <dbReference type="EMBL" id="QIP13470.1"/>
    </source>
</evidence>
<dbReference type="PANTHER" id="PTHR22901">
    <property type="entry name" value="SIALATE O-ACETYLESTERASE"/>
    <property type="match status" value="1"/>
</dbReference>
<reference evidence="4 5" key="1">
    <citation type="submission" date="2020-03" db="EMBL/GenBank/DDBJ databases">
        <authorList>
            <person name="Kim M.K."/>
        </authorList>
    </citation>
    <scope>NUCLEOTIDE SEQUENCE [LARGE SCALE GENOMIC DNA]</scope>
    <source>
        <strain evidence="4 5">BT328</strain>
    </source>
</reference>
<dbReference type="AlphaFoldDB" id="A0A6G9AM37"/>
<dbReference type="InterPro" id="IPR005181">
    <property type="entry name" value="SASA"/>
</dbReference>
<feature type="domain" description="Sialate O-acetylesterase" evidence="3">
    <location>
        <begin position="105"/>
        <end position="219"/>
    </location>
</feature>
<dbReference type="KEGG" id="spib:G8759_12940"/>